<dbReference type="Pfam" id="PF00205">
    <property type="entry name" value="TPP_enzyme_M"/>
    <property type="match status" value="1"/>
</dbReference>
<name>A0A4S4C7V4_9BACL</name>
<evidence type="ECO:0000256" key="2">
    <source>
        <dbReference type="ARBA" id="ARBA00023052"/>
    </source>
</evidence>
<dbReference type="InterPro" id="IPR029061">
    <property type="entry name" value="THDP-binding"/>
</dbReference>
<evidence type="ECO:0000313" key="7">
    <source>
        <dbReference type="EMBL" id="THF84063.1"/>
    </source>
</evidence>
<dbReference type="PANTHER" id="PTHR18968">
    <property type="entry name" value="THIAMINE PYROPHOSPHATE ENZYMES"/>
    <property type="match status" value="1"/>
</dbReference>
<evidence type="ECO:0000256" key="1">
    <source>
        <dbReference type="ARBA" id="ARBA00007812"/>
    </source>
</evidence>
<dbReference type="EMBL" id="SSOB01000002">
    <property type="protein sequence ID" value="THF84063.1"/>
    <property type="molecule type" value="Genomic_DNA"/>
</dbReference>
<dbReference type="InterPro" id="IPR029035">
    <property type="entry name" value="DHS-like_NAD/FAD-binding_dom"/>
</dbReference>
<evidence type="ECO:0000259" key="6">
    <source>
        <dbReference type="Pfam" id="PF02776"/>
    </source>
</evidence>
<dbReference type="GO" id="GO:0003984">
    <property type="term" value="F:acetolactate synthase activity"/>
    <property type="evidence" value="ECO:0007669"/>
    <property type="project" value="TreeGrafter"/>
</dbReference>
<dbReference type="RefSeq" id="WP_136368065.1">
    <property type="nucleotide sequence ID" value="NZ_SSOB01000002.1"/>
</dbReference>
<dbReference type="InterPro" id="IPR030817">
    <property type="entry name" value="Myo_inos_IolD"/>
</dbReference>
<dbReference type="InterPro" id="IPR011766">
    <property type="entry name" value="TPP_enzyme_TPP-bd"/>
</dbReference>
<dbReference type="OrthoDB" id="4494979at2"/>
<dbReference type="InterPro" id="IPR045229">
    <property type="entry name" value="TPP_enz"/>
</dbReference>
<feature type="domain" description="Thiamine pyrophosphate enzyme central" evidence="4">
    <location>
        <begin position="219"/>
        <end position="353"/>
    </location>
</feature>
<dbReference type="Gene3D" id="3.40.50.1220">
    <property type="entry name" value="TPP-binding domain"/>
    <property type="match status" value="1"/>
</dbReference>
<dbReference type="GO" id="GO:0019310">
    <property type="term" value="P:inositol catabolic process"/>
    <property type="evidence" value="ECO:0007669"/>
    <property type="project" value="InterPro"/>
</dbReference>
<dbReference type="GO" id="GO:0009099">
    <property type="term" value="P:L-valine biosynthetic process"/>
    <property type="evidence" value="ECO:0007669"/>
    <property type="project" value="TreeGrafter"/>
</dbReference>
<proteinExistence type="inferred from homology"/>
<dbReference type="Pfam" id="PF02775">
    <property type="entry name" value="TPP_enzyme_C"/>
    <property type="match status" value="1"/>
</dbReference>
<dbReference type="Proteomes" id="UP000310636">
    <property type="component" value="Unassembled WGS sequence"/>
</dbReference>
<evidence type="ECO:0000313" key="8">
    <source>
        <dbReference type="Proteomes" id="UP000310636"/>
    </source>
</evidence>
<sequence length="624" mass="66688">MTTIRLTMAQALLKFLDNQYISIDGEETKFVKGVMGIFGHGNVAGIGEALERSPGELAFVQGKNEQGMAHAATAYAKQKRRRQIWACTSSIGPGALNMVTAAATATVNRIPLLLLPGDNFASRQPDPVLQQLEVPGDYTVAATDAFRPVSRYWDRIVRPEQLMTAALQAMRVLTDPADTGAVTLALPQDTQTEAFDYPEAFFRKRVHIVDRRPPAEGAVRRAAEAIASGRKPLIVAGGGVHYSGATEALASFASAFGIPVAETQAGKSVLPWNHPLNLGGVGTTGTLAANRAAREADVIIGIGTRYSDFTTASKSAFANAGVRFVNLNANAADAAKLAGTAVVGDALEALHALSASLAEANYWSGYADGEIAALKDEWNREVDRLYALESAAGLTQTRALGVLNETLLPSDVIVCAAGSLPGDLHRVWRPAEPGTYHMEYGFSCMGYEVSGAFGAALAEPDRNVYALVGDGSYLMLHSELVTSLQEGVKITVVLLDNSGFQCIHNLQRSRGSDGFGNEFRYRSPASGRLDGDSLPIDFAAHARSLGADAYTARTAEELREALLKAREGTKSTLIEVKVLAGTNTGDYESWWRVDVPEVSVSPKVNEARKREEAMTEAASKLTIR</sequence>
<dbReference type="InterPro" id="IPR012001">
    <property type="entry name" value="Thiamin_PyroP_enz_TPP-bd_dom"/>
</dbReference>
<dbReference type="SUPFAM" id="SSF52518">
    <property type="entry name" value="Thiamin diphosphate-binding fold (THDP-binding)"/>
    <property type="match status" value="2"/>
</dbReference>
<keyword evidence="8" id="KW-1185">Reference proteome</keyword>
<dbReference type="EC" id="3.7.1.22" evidence="7"/>
<dbReference type="GO" id="GO:0050660">
    <property type="term" value="F:flavin adenine dinucleotide binding"/>
    <property type="evidence" value="ECO:0007669"/>
    <property type="project" value="TreeGrafter"/>
</dbReference>
<dbReference type="InterPro" id="IPR000399">
    <property type="entry name" value="TPP-bd_CS"/>
</dbReference>
<dbReference type="NCBIfam" id="TIGR04377">
    <property type="entry name" value="myo_inos_iolD"/>
    <property type="match status" value="1"/>
</dbReference>
<dbReference type="SUPFAM" id="SSF52467">
    <property type="entry name" value="DHS-like NAD/FAD-binding domain"/>
    <property type="match status" value="1"/>
</dbReference>
<reference evidence="7 8" key="1">
    <citation type="submission" date="2019-04" db="EMBL/GenBank/DDBJ databases">
        <title>Cohnella sp. nov. isolated from preserved vegetables.</title>
        <authorList>
            <person name="Lin S.-Y."/>
            <person name="Hung M.-H."/>
            <person name="Young C.-C."/>
        </authorList>
    </citation>
    <scope>NUCLEOTIDE SEQUENCE [LARGE SCALE GENOMIC DNA]</scope>
    <source>
        <strain evidence="7 8">CC-MHH1044</strain>
    </source>
</reference>
<gene>
    <name evidence="7" type="primary">iolD</name>
    <name evidence="7" type="ORF">E6C55_01790</name>
</gene>
<evidence type="ECO:0000256" key="3">
    <source>
        <dbReference type="RuleBase" id="RU362132"/>
    </source>
</evidence>
<dbReference type="PROSITE" id="PS00187">
    <property type="entry name" value="TPP_ENZYMES"/>
    <property type="match status" value="1"/>
</dbReference>
<dbReference type="CDD" id="cd02003">
    <property type="entry name" value="TPP_IolD"/>
    <property type="match status" value="1"/>
</dbReference>
<feature type="domain" description="Thiamine pyrophosphate enzyme N-terminal TPP-binding" evidence="6">
    <location>
        <begin position="31"/>
        <end position="130"/>
    </location>
</feature>
<dbReference type="Gene3D" id="3.40.50.970">
    <property type="match status" value="2"/>
</dbReference>
<feature type="domain" description="Thiamine pyrophosphate enzyme TPP-binding" evidence="5">
    <location>
        <begin position="417"/>
        <end position="576"/>
    </location>
</feature>
<protein>
    <submittedName>
        <fullName evidence="7">3D-(3,5/4)-trihydroxycyclohexane-1,2-dione acylhydrolase (Decyclizing)</fullName>
        <ecNumber evidence="7">3.7.1.22</ecNumber>
    </submittedName>
</protein>
<dbReference type="GO" id="GO:0030976">
    <property type="term" value="F:thiamine pyrophosphate binding"/>
    <property type="evidence" value="ECO:0007669"/>
    <property type="project" value="InterPro"/>
</dbReference>
<dbReference type="PANTHER" id="PTHR18968:SF9">
    <property type="entry name" value="3D-(3,5_4)-TRIHYDROXYCYCLOHEXANE-1,2-DIONE HYDROLASE"/>
    <property type="match status" value="1"/>
</dbReference>
<evidence type="ECO:0000259" key="4">
    <source>
        <dbReference type="Pfam" id="PF00205"/>
    </source>
</evidence>
<dbReference type="GO" id="GO:0009097">
    <property type="term" value="P:isoleucine biosynthetic process"/>
    <property type="evidence" value="ECO:0007669"/>
    <property type="project" value="TreeGrafter"/>
</dbReference>
<comment type="caution">
    <text evidence="7">The sequence shown here is derived from an EMBL/GenBank/DDBJ whole genome shotgun (WGS) entry which is preliminary data.</text>
</comment>
<evidence type="ECO:0000259" key="5">
    <source>
        <dbReference type="Pfam" id="PF02775"/>
    </source>
</evidence>
<keyword evidence="2 3" id="KW-0786">Thiamine pyrophosphate</keyword>
<organism evidence="7 8">
    <name type="scientific">Cohnella fermenti</name>
    <dbReference type="NCBI Taxonomy" id="2565925"/>
    <lineage>
        <taxon>Bacteria</taxon>
        <taxon>Bacillati</taxon>
        <taxon>Bacillota</taxon>
        <taxon>Bacilli</taxon>
        <taxon>Bacillales</taxon>
        <taxon>Paenibacillaceae</taxon>
        <taxon>Cohnella</taxon>
    </lineage>
</organism>
<dbReference type="InterPro" id="IPR012000">
    <property type="entry name" value="Thiamin_PyroP_enz_cen_dom"/>
</dbReference>
<dbReference type="CDD" id="cd07035">
    <property type="entry name" value="TPP_PYR_POX_like"/>
    <property type="match status" value="1"/>
</dbReference>
<dbReference type="GO" id="GO:0000287">
    <property type="term" value="F:magnesium ion binding"/>
    <property type="evidence" value="ECO:0007669"/>
    <property type="project" value="InterPro"/>
</dbReference>
<comment type="similarity">
    <text evidence="1 3">Belongs to the TPP enzyme family.</text>
</comment>
<keyword evidence="7" id="KW-0378">Hydrolase</keyword>
<dbReference type="GO" id="GO:0005948">
    <property type="term" value="C:acetolactate synthase complex"/>
    <property type="evidence" value="ECO:0007669"/>
    <property type="project" value="TreeGrafter"/>
</dbReference>
<dbReference type="GO" id="GO:0102481">
    <property type="term" value="F:3D-(3,5/4)-trihydroxycyclohexane-1,2-dione hydrolase activity"/>
    <property type="evidence" value="ECO:0007669"/>
    <property type="project" value="UniProtKB-EC"/>
</dbReference>
<accession>A0A4S4C7V4</accession>
<dbReference type="AlphaFoldDB" id="A0A4S4C7V4"/>
<dbReference type="Pfam" id="PF02776">
    <property type="entry name" value="TPP_enzyme_N"/>
    <property type="match status" value="1"/>
</dbReference>